<feature type="compositionally biased region" description="Acidic residues" evidence="1">
    <location>
        <begin position="977"/>
        <end position="1016"/>
    </location>
</feature>
<evidence type="ECO:0000313" key="3">
    <source>
        <dbReference type="RefSeq" id="XP_056695899.1"/>
    </source>
</evidence>
<reference evidence="2" key="1">
    <citation type="journal article" date="2021" name="Nat. Commun.">
        <title>Genomic analyses provide insights into spinach domestication and the genetic basis of agronomic traits.</title>
        <authorList>
            <person name="Cai X."/>
            <person name="Sun X."/>
            <person name="Xu C."/>
            <person name="Sun H."/>
            <person name="Wang X."/>
            <person name="Ge C."/>
            <person name="Zhang Z."/>
            <person name="Wang Q."/>
            <person name="Fei Z."/>
            <person name="Jiao C."/>
            <person name="Wang Q."/>
        </authorList>
    </citation>
    <scope>NUCLEOTIDE SEQUENCE [LARGE SCALE GENOMIC DNA]</scope>
    <source>
        <strain evidence="2">cv. Varoflay</strain>
    </source>
</reference>
<feature type="region of interest" description="Disordered" evidence="1">
    <location>
        <begin position="975"/>
        <end position="1017"/>
    </location>
</feature>
<dbReference type="PANTHER" id="PTHR10997">
    <property type="entry name" value="IMPORTIN-7, 8, 11"/>
    <property type="match status" value="1"/>
</dbReference>
<dbReference type="Proteomes" id="UP000813463">
    <property type="component" value="Chromosome 3"/>
</dbReference>
<dbReference type="RefSeq" id="XP_056695899.1">
    <property type="nucleotide sequence ID" value="XM_056839921.1"/>
</dbReference>
<gene>
    <name evidence="3" type="primary">LOC110791109</name>
</gene>
<accession>A0ABM3RJV2</accession>
<evidence type="ECO:0000256" key="1">
    <source>
        <dbReference type="SAM" id="MobiDB-lite"/>
    </source>
</evidence>
<proteinExistence type="predicted"/>
<evidence type="ECO:0000313" key="2">
    <source>
        <dbReference type="Proteomes" id="UP000813463"/>
    </source>
</evidence>
<dbReference type="SUPFAM" id="SSF48371">
    <property type="entry name" value="ARM repeat"/>
    <property type="match status" value="1"/>
</dbReference>
<organism evidence="2 3">
    <name type="scientific">Spinacia oleracea</name>
    <name type="common">Spinach</name>
    <dbReference type="NCBI Taxonomy" id="3562"/>
    <lineage>
        <taxon>Eukaryota</taxon>
        <taxon>Viridiplantae</taxon>
        <taxon>Streptophyta</taxon>
        <taxon>Embryophyta</taxon>
        <taxon>Tracheophyta</taxon>
        <taxon>Spermatophyta</taxon>
        <taxon>Magnoliopsida</taxon>
        <taxon>eudicotyledons</taxon>
        <taxon>Gunneridae</taxon>
        <taxon>Pentapetalae</taxon>
        <taxon>Caryophyllales</taxon>
        <taxon>Chenopodiaceae</taxon>
        <taxon>Chenopodioideae</taxon>
        <taxon>Anserineae</taxon>
        <taxon>Spinacia</taxon>
    </lineage>
</organism>
<dbReference type="InterPro" id="IPR016024">
    <property type="entry name" value="ARM-type_fold"/>
</dbReference>
<protein>
    <submittedName>
        <fullName evidence="3">Uncharacterized protein isoform X1</fullName>
    </submittedName>
</protein>
<dbReference type="Gene3D" id="1.25.10.10">
    <property type="entry name" value="Leucine-rich Repeat Variant"/>
    <property type="match status" value="1"/>
</dbReference>
<dbReference type="GeneID" id="110791109"/>
<dbReference type="PANTHER" id="PTHR10997:SF29">
    <property type="entry name" value="ARM REPEAT SUPERFAMILY PROTEIN"/>
    <property type="match status" value="1"/>
</dbReference>
<reference evidence="3" key="2">
    <citation type="submission" date="2025-08" db="UniProtKB">
        <authorList>
            <consortium name="RefSeq"/>
        </authorList>
    </citation>
    <scope>IDENTIFICATION</scope>
    <source>
        <tissue evidence="3">Leaf</tissue>
    </source>
</reference>
<sequence length="1095" mass="121604">MADTLRIAQLLNETLNSDGEVRHNATQELDLLSVASDFPFSLLFLVNGDGNQGQKVAAATYVKNLIRRNVHGEGQSGSFSKEFKERLLESLLRAEFPVLRVLVEALSFVVDAEFVKTNSWPELVPQIRYAIQNSDIINGNANCGLITINALKALQALLRPFQYFLNPKVAKEPVPPQLEQIGNDILVPLLAIFHGFTEKWYLIFQALAIKGSLNIETENILLIVCKCIYFTVRSYMPASIAPLLPTLSGNLCGILDSLSLEDSVSLEGSQQVRLKTGKRILLIFCALVTRHRKYSDRLMPDIMKCVLRIARCSTNISKLDCSSERIISLAFDVISHILETGPGWRLVSPHFSSLLDFAIFPALMMNAKDTLEWEEDADEFISKNLPSDLEEISGWREDLFSARKSAMNLLGVISMSKGPPVVTNCHSSVSSLKRKKGQKKGKHQRCSVGELIVLPFLSKFPVPSNANASDTSISNTYYGVLVGYGALQDFLGEQKPEHTATLIRNRVLPLYKVSITQPYLLAAANWILGELPSCLPKDMIADVYSALLEALTKPDCEDVSCYPVRASAAGAMIKLLESEFLPPDWLPLLQVVVGRIGNEEEEIAMLFQLLSSVVEAGDKDVAVHIPFVVSQLVDAIAKYMPSNLEPWPQAVVQGFAALAVMAKSWQDTVPEEKEQDHFSGKWASDQKTMSRAFSALLQNAWLVTKEIMDDDDTLPQSCIDDASTMLWFIIRSSTSNDTLLELKVSELLSVWTELIADWHGWEEVEDLAIFDCIKEVVSLEKNFGLPKYFIAKMPSPPAPPVPEKSLIENIATFICNAMSQYPSAASRACACVHTLLHLPCYSSGTEEVRHSLVVAFSQAAASTFKEVQTKPCALWKPLLLAVSSCYLYYPDTVQTILEKVENGGFVVWVSAVNSISSISFRPNALTESEIKLVVITLAKVVEQLLIKGSPTGDLLWKCFSSLLEAFARLKEVQEANVSDEEIEDAEETENEEEEETDDDDDEDSDDDDDVHEETEEEFLKRYAEAAAALENGALAEEGDSEDFDEEPELGSLEELDPHIILQSLLKNHHQSLIQKQSLPPQLISILQSFFPEILL</sequence>
<keyword evidence="2" id="KW-1185">Reference proteome</keyword>
<name>A0ABM3RJV2_SPIOL</name>
<dbReference type="InterPro" id="IPR011989">
    <property type="entry name" value="ARM-like"/>
</dbReference>